<feature type="compositionally biased region" description="Basic and acidic residues" evidence="1">
    <location>
        <begin position="98"/>
        <end position="118"/>
    </location>
</feature>
<feature type="compositionally biased region" description="Basic and acidic residues" evidence="1">
    <location>
        <begin position="393"/>
        <end position="403"/>
    </location>
</feature>
<dbReference type="GO" id="GO:0005524">
    <property type="term" value="F:ATP binding"/>
    <property type="evidence" value="ECO:0007669"/>
    <property type="project" value="UniProtKB-KW"/>
</dbReference>
<feature type="compositionally biased region" description="Low complexity" evidence="1">
    <location>
        <begin position="326"/>
        <end position="341"/>
    </location>
</feature>
<feature type="compositionally biased region" description="Basic and acidic residues" evidence="1">
    <location>
        <begin position="66"/>
        <end position="78"/>
    </location>
</feature>
<name>A0A6J4UVP7_9BACT</name>
<gene>
    <name evidence="2" type="ORF">AVDCRST_MAG59-2540</name>
</gene>
<feature type="region of interest" description="Disordered" evidence="1">
    <location>
        <begin position="379"/>
        <end position="403"/>
    </location>
</feature>
<organism evidence="2">
    <name type="scientific">uncultured Thermomicrobiales bacterium</name>
    <dbReference type="NCBI Taxonomy" id="1645740"/>
    <lineage>
        <taxon>Bacteria</taxon>
        <taxon>Pseudomonadati</taxon>
        <taxon>Thermomicrobiota</taxon>
        <taxon>Thermomicrobia</taxon>
        <taxon>Thermomicrobiales</taxon>
        <taxon>environmental samples</taxon>
    </lineage>
</organism>
<evidence type="ECO:0000313" key="2">
    <source>
        <dbReference type="EMBL" id="CAA9560553.1"/>
    </source>
</evidence>
<dbReference type="AlphaFoldDB" id="A0A6J4UVP7"/>
<keyword evidence="2" id="KW-0547">Nucleotide-binding</keyword>
<proteinExistence type="predicted"/>
<evidence type="ECO:0000256" key="1">
    <source>
        <dbReference type="SAM" id="MobiDB-lite"/>
    </source>
</evidence>
<feature type="compositionally biased region" description="Basic residues" evidence="1">
    <location>
        <begin position="38"/>
        <end position="49"/>
    </location>
</feature>
<protein>
    <submittedName>
        <fullName evidence="2">Oligopeptide transport ATP-binding protein OppD</fullName>
    </submittedName>
</protein>
<feature type="compositionally biased region" description="Basic and acidic residues" evidence="1">
    <location>
        <begin position="183"/>
        <end position="207"/>
    </location>
</feature>
<keyword evidence="2" id="KW-0067">ATP-binding</keyword>
<reference evidence="2" key="1">
    <citation type="submission" date="2020-02" db="EMBL/GenBank/DDBJ databases">
        <authorList>
            <person name="Meier V. D."/>
        </authorList>
    </citation>
    <scope>NUCLEOTIDE SEQUENCE</scope>
    <source>
        <strain evidence="2">AVDCRST_MAG59</strain>
    </source>
</reference>
<accession>A0A6J4UVP7</accession>
<feature type="non-terminal residue" evidence="2">
    <location>
        <position position="1"/>
    </location>
</feature>
<feature type="compositionally biased region" description="Low complexity" evidence="1">
    <location>
        <begin position="1"/>
        <end position="10"/>
    </location>
</feature>
<feature type="compositionally biased region" description="Basic residues" evidence="1">
    <location>
        <begin position="11"/>
        <end position="24"/>
    </location>
</feature>
<sequence>GRASQGQCGYRGRHRGRHQRHRTPAARGDEPADAVLHPGRRRQGRRRHLVLRDARRNARRRRRVRLRQEHDRALDHAPDPQPAGQDRRRRDQLRRQRRPQDERRAGPVDPRQRDRDDLPGPDDLAQPGADGQPPDQRGAPAPHGDEQGAGPGPDDRAPPNGRHPQRRRAGRPVPAPVLRRHAPARDDRDGALVQPEADHRRRADDRPRRHHPGPDPGPDAGPPDRARYRRHPDHPLDGRRRRDVRPDPGDVRRPHRRDGLDRGDLRQPPPPVHGRPDEVDPPPGRQDPREAGADPGAAAGPDRPPRHVPLRAALQLRPREVRAEEPAAAQGRRGALLRVLVLGGGQQGRRPGSGRARPQPAGAFQHPGFLGRIGAAWRARRAGPDEPALADGPAERRHEPHHL</sequence>
<dbReference type="EMBL" id="CADCWF010000158">
    <property type="protein sequence ID" value="CAA9560553.1"/>
    <property type="molecule type" value="Genomic_DNA"/>
</dbReference>
<feature type="compositionally biased region" description="Basic and acidic residues" evidence="1">
    <location>
        <begin position="233"/>
        <end position="265"/>
    </location>
</feature>
<feature type="region of interest" description="Disordered" evidence="1">
    <location>
        <begin position="1"/>
        <end position="367"/>
    </location>
</feature>
<feature type="compositionally biased region" description="Low complexity" evidence="1">
    <location>
        <begin position="348"/>
        <end position="363"/>
    </location>
</feature>
<feature type="non-terminal residue" evidence="2">
    <location>
        <position position="403"/>
    </location>
</feature>